<evidence type="ECO:0000313" key="1">
    <source>
        <dbReference type="EMBL" id="MFC5909928.1"/>
    </source>
</evidence>
<comment type="caution">
    <text evidence="1">The sequence shown here is derived from an EMBL/GenBank/DDBJ whole genome shotgun (WGS) entry which is preliminary data.</text>
</comment>
<keyword evidence="2" id="KW-1185">Reference proteome</keyword>
<sequence length="363" mass="38198">MIFKRSAEGDPRTPDLAGLVAELEQGVAARDGARVEAAFNALGRTLQQSGDEESAAAGPRLAALIPGFPPTGPRAVLAVMSGACVERGADAAACAEPILDGALNALRDAARFADLWRGSATADLPAPDEMNDAVIEGFAEAAQLHPMDALVLALAWIYLDEWQMAALAVLSRGDAVRRGLGERRTELLAAVETVAALDVHDLKCLAYALLVLDDEPLVVLHRPTGTGYRVRISGIGDNFQLHTLLAHALIGGGHLPGKPPAAEVVAVSLDRELPEGARLDTEGAFNLVSPDGSWIWNEGTPSDIPVVDGVRLLVLDPPPYPRGWNAGRFFPNMPASLALEAVLPPTEAADWFAHVKPASPKGT</sequence>
<proteinExistence type="predicted"/>
<dbReference type="EMBL" id="JBHSQJ010000095">
    <property type="protein sequence ID" value="MFC5909928.1"/>
    <property type="molecule type" value="Genomic_DNA"/>
</dbReference>
<dbReference type="RefSeq" id="WP_380586173.1">
    <property type="nucleotide sequence ID" value="NZ_JBHSQJ010000095.1"/>
</dbReference>
<reference evidence="2" key="1">
    <citation type="journal article" date="2019" name="Int. J. Syst. Evol. Microbiol.">
        <title>The Global Catalogue of Microorganisms (GCM) 10K type strain sequencing project: providing services to taxonomists for standard genome sequencing and annotation.</title>
        <authorList>
            <consortium name="The Broad Institute Genomics Platform"/>
            <consortium name="The Broad Institute Genome Sequencing Center for Infectious Disease"/>
            <person name="Wu L."/>
            <person name="Ma J."/>
        </authorList>
    </citation>
    <scope>NUCLEOTIDE SEQUENCE [LARGE SCALE GENOMIC DNA]</scope>
    <source>
        <strain evidence="2">JCM 4816</strain>
    </source>
</reference>
<dbReference type="Proteomes" id="UP001596174">
    <property type="component" value="Unassembled WGS sequence"/>
</dbReference>
<organism evidence="1 2">
    <name type="scientific">Streptacidiphilus monticola</name>
    <dbReference type="NCBI Taxonomy" id="2161674"/>
    <lineage>
        <taxon>Bacteria</taxon>
        <taxon>Bacillati</taxon>
        <taxon>Actinomycetota</taxon>
        <taxon>Actinomycetes</taxon>
        <taxon>Kitasatosporales</taxon>
        <taxon>Streptomycetaceae</taxon>
        <taxon>Streptacidiphilus</taxon>
    </lineage>
</organism>
<evidence type="ECO:0000313" key="2">
    <source>
        <dbReference type="Proteomes" id="UP001596174"/>
    </source>
</evidence>
<protein>
    <submittedName>
        <fullName evidence="1">Uncharacterized protein</fullName>
    </submittedName>
</protein>
<accession>A0ABW1G6C2</accession>
<gene>
    <name evidence="1" type="ORF">ACFP3V_22265</name>
</gene>
<name>A0ABW1G6C2_9ACTN</name>